<dbReference type="GO" id="GO:0046872">
    <property type="term" value="F:metal ion binding"/>
    <property type="evidence" value="ECO:0007669"/>
    <property type="project" value="UniProtKB-KW"/>
</dbReference>
<evidence type="ECO:0000256" key="9">
    <source>
        <dbReference type="RuleBase" id="RU003953"/>
    </source>
</evidence>
<keyword evidence="7" id="KW-0460">Magnesium</keyword>
<dbReference type="EMBL" id="MGEF01000052">
    <property type="protein sequence ID" value="OGL77770.1"/>
    <property type="molecule type" value="Genomic_DNA"/>
</dbReference>
<dbReference type="CDD" id="cd05398">
    <property type="entry name" value="NT_ClassII-CCAase"/>
    <property type="match status" value="1"/>
</dbReference>
<dbReference type="Gene3D" id="3.30.460.10">
    <property type="entry name" value="Beta Polymerase, domain 2"/>
    <property type="match status" value="1"/>
</dbReference>
<keyword evidence="4" id="KW-0479">Metal-binding</keyword>
<dbReference type="STRING" id="1802397.A3J43_01100"/>
<sequence length="512" mass="56751">MTIPEAEQSLQDYRDTLRIAGVVRWAEELVKREKGAEAYLVGGAVRDRILGRPDTEDYDFVVRNVAPDALEAHLKKFGAVNYVGKLFGVYKLKLEGAEGIDALDVALPRTEHAWGTGKYTDVDTQSDPHLPLEEDLARRDFTVNALAARMAGDRSQSLVDNFGGLQDLAAKRLRTVGKPEERFTEDYSRTLRGLRFAAALGFECEPGTWAALTRTIPRLNDRDAQGERVIPAEVIAKEFLGALIASPVRAFDLYTESGGFAVLLPEVVALKGCPHPPEYHAEGDVWTHTRLALTALESAPFAAQFRESILTLTPQPLWNAEVALTVLLHDIGKPSTLMTPEKDGSDRIRFNDHDQVGAQMAGTIIDRLKLTSPEELGVDRARVHFLIRHHLLFLHGHADELRPATIEKYFFADPVRGEEFLKLCFADGAATIPAGGTDTLRDFRRMVARLNALKVKGRKTLPKPLLDGNEVMALLQLSPGKEVGEALRKLREAQLEGKVKTREEAAELLRSF</sequence>
<comment type="similarity">
    <text evidence="9">Belongs to the tRNA nucleotidyltransferase/poly(A) polymerase family.</text>
</comment>
<dbReference type="AlphaFoldDB" id="A0A1F7UHJ4"/>
<evidence type="ECO:0000256" key="6">
    <source>
        <dbReference type="ARBA" id="ARBA00022840"/>
    </source>
</evidence>
<evidence type="ECO:0000256" key="1">
    <source>
        <dbReference type="ARBA" id="ARBA00022679"/>
    </source>
</evidence>
<proteinExistence type="inferred from homology"/>
<evidence type="ECO:0000256" key="7">
    <source>
        <dbReference type="ARBA" id="ARBA00022842"/>
    </source>
</evidence>
<dbReference type="Gene3D" id="1.10.3090.10">
    <property type="entry name" value="cca-adding enzyme, domain 2"/>
    <property type="match status" value="2"/>
</dbReference>
<keyword evidence="5" id="KW-0547">Nucleotide-binding</keyword>
<dbReference type="GO" id="GO:0003723">
    <property type="term" value="F:RNA binding"/>
    <property type="evidence" value="ECO:0007669"/>
    <property type="project" value="UniProtKB-KW"/>
</dbReference>
<name>A0A1F7UHJ4_9BACT</name>
<evidence type="ECO:0000256" key="2">
    <source>
        <dbReference type="ARBA" id="ARBA00022694"/>
    </source>
</evidence>
<dbReference type="GO" id="GO:0008033">
    <property type="term" value="P:tRNA processing"/>
    <property type="evidence" value="ECO:0007669"/>
    <property type="project" value="UniProtKB-KW"/>
</dbReference>
<dbReference type="PANTHER" id="PTHR47545">
    <property type="entry name" value="MULTIFUNCTIONAL CCA PROTEIN"/>
    <property type="match status" value="1"/>
</dbReference>
<evidence type="ECO:0000256" key="3">
    <source>
        <dbReference type="ARBA" id="ARBA00022695"/>
    </source>
</evidence>
<keyword evidence="1 9" id="KW-0808">Transferase</keyword>
<accession>A0A1F7UHJ4</accession>
<evidence type="ECO:0000313" key="12">
    <source>
        <dbReference type="Proteomes" id="UP000176604"/>
    </source>
</evidence>
<evidence type="ECO:0000256" key="5">
    <source>
        <dbReference type="ARBA" id="ARBA00022741"/>
    </source>
</evidence>
<reference evidence="11 12" key="1">
    <citation type="journal article" date="2016" name="Nat. Commun.">
        <title>Thousands of microbial genomes shed light on interconnected biogeochemical processes in an aquifer system.</title>
        <authorList>
            <person name="Anantharaman K."/>
            <person name="Brown C.T."/>
            <person name="Hug L.A."/>
            <person name="Sharon I."/>
            <person name="Castelle C.J."/>
            <person name="Probst A.J."/>
            <person name="Thomas B.C."/>
            <person name="Singh A."/>
            <person name="Wilkins M.J."/>
            <person name="Karaoz U."/>
            <person name="Brodie E.L."/>
            <person name="Williams K.H."/>
            <person name="Hubbard S.S."/>
            <person name="Banfield J.F."/>
        </authorList>
    </citation>
    <scope>NUCLEOTIDE SEQUENCE [LARGE SCALE GENOMIC DNA]</scope>
</reference>
<keyword evidence="2" id="KW-0819">tRNA processing</keyword>
<evidence type="ECO:0000256" key="4">
    <source>
        <dbReference type="ARBA" id="ARBA00022723"/>
    </source>
</evidence>
<dbReference type="Pfam" id="PF01743">
    <property type="entry name" value="PolyA_pol"/>
    <property type="match status" value="1"/>
</dbReference>
<keyword evidence="3" id="KW-0548">Nucleotidyltransferase</keyword>
<dbReference type="PANTHER" id="PTHR47545:SF1">
    <property type="entry name" value="MULTIFUNCTIONAL CCA PROTEIN"/>
    <property type="match status" value="1"/>
</dbReference>
<evidence type="ECO:0000256" key="8">
    <source>
        <dbReference type="ARBA" id="ARBA00022884"/>
    </source>
</evidence>
<keyword evidence="8 9" id="KW-0694">RNA-binding</keyword>
<organism evidence="11 12">
    <name type="scientific">Candidatus Uhrbacteria bacterium RIFCSPHIGHO2_12_FULL_54_23</name>
    <dbReference type="NCBI Taxonomy" id="1802397"/>
    <lineage>
        <taxon>Bacteria</taxon>
        <taxon>Candidatus Uhriibacteriota</taxon>
    </lineage>
</organism>
<comment type="caution">
    <text evidence="11">The sequence shown here is derived from an EMBL/GenBank/DDBJ whole genome shotgun (WGS) entry which is preliminary data.</text>
</comment>
<dbReference type="CDD" id="cd00077">
    <property type="entry name" value="HDc"/>
    <property type="match status" value="1"/>
</dbReference>
<evidence type="ECO:0000259" key="10">
    <source>
        <dbReference type="Pfam" id="PF01743"/>
    </source>
</evidence>
<dbReference type="InterPro" id="IPR003607">
    <property type="entry name" value="HD/PDEase_dom"/>
</dbReference>
<dbReference type="InterPro" id="IPR043519">
    <property type="entry name" value="NT_sf"/>
</dbReference>
<feature type="domain" description="Poly A polymerase head" evidence="10">
    <location>
        <begin position="38"/>
        <end position="174"/>
    </location>
</feature>
<dbReference type="GO" id="GO:0016779">
    <property type="term" value="F:nucleotidyltransferase activity"/>
    <property type="evidence" value="ECO:0007669"/>
    <property type="project" value="UniProtKB-KW"/>
</dbReference>
<keyword evidence="6" id="KW-0067">ATP-binding</keyword>
<dbReference type="SUPFAM" id="SSF81301">
    <property type="entry name" value="Nucleotidyltransferase"/>
    <property type="match status" value="1"/>
</dbReference>
<dbReference type="InterPro" id="IPR002646">
    <property type="entry name" value="PolA_pol_head_dom"/>
</dbReference>
<dbReference type="Proteomes" id="UP000176604">
    <property type="component" value="Unassembled WGS sequence"/>
</dbReference>
<dbReference type="InterPro" id="IPR050124">
    <property type="entry name" value="tRNA_CCA-adding_enzyme"/>
</dbReference>
<protein>
    <recommendedName>
        <fullName evidence="10">Poly A polymerase head domain-containing protein</fullName>
    </recommendedName>
</protein>
<dbReference type="GO" id="GO:0005524">
    <property type="term" value="F:ATP binding"/>
    <property type="evidence" value="ECO:0007669"/>
    <property type="project" value="UniProtKB-KW"/>
</dbReference>
<gene>
    <name evidence="11" type="ORF">A3J43_01100</name>
</gene>
<evidence type="ECO:0000313" key="11">
    <source>
        <dbReference type="EMBL" id="OGL77770.1"/>
    </source>
</evidence>
<dbReference type="SUPFAM" id="SSF81891">
    <property type="entry name" value="Poly A polymerase C-terminal region-like"/>
    <property type="match status" value="1"/>
</dbReference>